<gene>
    <name evidence="1" type="ORF">C5613_41510</name>
</gene>
<protein>
    <submittedName>
        <fullName evidence="1">Uncharacterized protein</fullName>
    </submittedName>
</protein>
<evidence type="ECO:0000313" key="2">
    <source>
        <dbReference type="Proteomes" id="UP000239290"/>
    </source>
</evidence>
<name>A0A2S8IGV3_RHOOP</name>
<dbReference type="EMBL" id="PUIO01000094">
    <property type="protein sequence ID" value="PQP14013.1"/>
    <property type="molecule type" value="Genomic_DNA"/>
</dbReference>
<organism evidence="1 2">
    <name type="scientific">Rhodococcus opacus</name>
    <name type="common">Nocardia opaca</name>
    <dbReference type="NCBI Taxonomy" id="37919"/>
    <lineage>
        <taxon>Bacteria</taxon>
        <taxon>Bacillati</taxon>
        <taxon>Actinomycetota</taxon>
        <taxon>Actinomycetes</taxon>
        <taxon>Mycobacteriales</taxon>
        <taxon>Nocardiaceae</taxon>
        <taxon>Rhodococcus</taxon>
    </lineage>
</organism>
<dbReference type="Proteomes" id="UP000239290">
    <property type="component" value="Unassembled WGS sequence"/>
</dbReference>
<accession>A0A2S8IGV3</accession>
<comment type="caution">
    <text evidence="1">The sequence shown here is derived from an EMBL/GenBank/DDBJ whole genome shotgun (WGS) entry which is preliminary data.</text>
</comment>
<proteinExistence type="predicted"/>
<sequence>MRTRTAHDVLIDEGQLLLPPRRCEERVGIELVPRSFHALDGGAGVCRRSNGLEDAGKVRVARFDVTQHDPIEGARMCAQILVEGSEEFVEP</sequence>
<dbReference type="AlphaFoldDB" id="A0A2S8IGV3"/>
<evidence type="ECO:0000313" key="1">
    <source>
        <dbReference type="EMBL" id="PQP14013.1"/>
    </source>
</evidence>
<reference evidence="2" key="1">
    <citation type="submission" date="2018-02" db="EMBL/GenBank/DDBJ databases">
        <title>Draft genome sequencing of Rhodococcus opacus KU647198.</title>
        <authorList>
            <person name="Zheng B.-X."/>
        </authorList>
    </citation>
    <scope>NUCLEOTIDE SEQUENCE [LARGE SCALE GENOMIC DNA]</scope>
    <source>
        <strain evidence="2">04-OD7</strain>
    </source>
</reference>